<evidence type="ECO:0000256" key="2">
    <source>
        <dbReference type="ARBA" id="ARBA00023002"/>
    </source>
</evidence>
<evidence type="ECO:0000259" key="5">
    <source>
        <dbReference type="Pfam" id="PF02826"/>
    </source>
</evidence>
<dbReference type="GO" id="GO:0051287">
    <property type="term" value="F:NAD binding"/>
    <property type="evidence" value="ECO:0007669"/>
    <property type="project" value="InterPro"/>
</dbReference>
<dbReference type="Proteomes" id="UP000177396">
    <property type="component" value="Unassembled WGS sequence"/>
</dbReference>
<comment type="caution">
    <text evidence="6">The sequence shown here is derived from an EMBL/GenBank/DDBJ whole genome shotgun (WGS) entry which is preliminary data.</text>
</comment>
<dbReference type="InterPro" id="IPR023214">
    <property type="entry name" value="HAD_sf"/>
</dbReference>
<dbReference type="EMBL" id="MFJB01000041">
    <property type="protein sequence ID" value="OGF99958.1"/>
    <property type="molecule type" value="Genomic_DNA"/>
</dbReference>
<keyword evidence="3" id="KW-0520">NAD</keyword>
<dbReference type="Pfam" id="PF02826">
    <property type="entry name" value="2-Hacid_dh_C"/>
    <property type="match status" value="1"/>
</dbReference>
<dbReference type="Gene3D" id="3.40.50.720">
    <property type="entry name" value="NAD(P)-binding Rossmann-like Domain"/>
    <property type="match status" value="2"/>
</dbReference>
<evidence type="ECO:0000313" key="7">
    <source>
        <dbReference type="Proteomes" id="UP000177396"/>
    </source>
</evidence>
<sequence>MKLLITDKINHVELTPLKKYFDIDVRIGLSPVQLENIINEYECLITRSATKVPESIIDKADKLKIIARAGIGVDNIDIFAATRKKIAVINAPKGNARATAEHTIGLIFSLLRHIPQANRDLINGQFNKSKYTGFQIKGKTLGIVGFGNVGRQVCRMANGLDLKVIICEPYIRLPKKVRHVTYEELLKESDIITFHVPSTYLTKNMLNKNTLNLTKTGVCIINCSRGQVVNEKAVIEGLKNGKIKGFAVDVYKEEPSFNPELVNLPNVIATPHIAGSTHESQKQSVSEVVSGIISLIKNIPPPNLLNPQVFHKEIKTSARGKKIFEFDSVIFDCDSTLSKIEGIDELAGFYGKKEQISRLTRLAQEGKLAFEDVFQQRLNILKPSRQSLEELSELYLNNLTEDASQTLEALSFLEKNIYIISGSYTHALLKLANKFNIPSQNIYANDLIFDKKGNFIQYIEGPLKRNHGKLQIVRRIKGRKIMFGDGITDLETRYLVDLFVGFGGVQIRPVVEEESDIYIYNPSLSVALILAAGYNGAVKLLKTKYRKLVGKGIDLLSHPKHTKIKKGAPTPLFHFRQLAYL</sequence>
<evidence type="ECO:0000256" key="1">
    <source>
        <dbReference type="ARBA" id="ARBA00005854"/>
    </source>
</evidence>
<keyword evidence="2" id="KW-0560">Oxidoreductase</keyword>
<name>A0A1F5YIC4_9BACT</name>
<evidence type="ECO:0000313" key="6">
    <source>
        <dbReference type="EMBL" id="OGF99958.1"/>
    </source>
</evidence>
<dbReference type="CDD" id="cd12173">
    <property type="entry name" value="PGDH_4"/>
    <property type="match status" value="1"/>
</dbReference>
<feature type="domain" description="D-isomer specific 2-hydroxyacid dehydrogenase NAD-binding" evidence="5">
    <location>
        <begin position="104"/>
        <end position="274"/>
    </location>
</feature>
<dbReference type="Pfam" id="PF00389">
    <property type="entry name" value="2-Hacid_dh"/>
    <property type="match status" value="1"/>
</dbReference>
<feature type="domain" description="D-isomer specific 2-hydroxyacid dehydrogenase catalytic" evidence="4">
    <location>
        <begin position="4"/>
        <end position="306"/>
    </location>
</feature>
<dbReference type="FunFam" id="3.40.50.720:FF:000041">
    <property type="entry name" value="D-3-phosphoglycerate dehydrogenase"/>
    <property type="match status" value="1"/>
</dbReference>
<organism evidence="6 7">
    <name type="scientific">Candidatus Gottesmanbacteria bacterium RBG_16_38_7b</name>
    <dbReference type="NCBI Taxonomy" id="1798372"/>
    <lineage>
        <taxon>Bacteria</taxon>
        <taxon>Candidatus Gottesmaniibacteriota</taxon>
    </lineage>
</organism>
<protein>
    <recommendedName>
        <fullName evidence="8">Phosphoglycerate dehydrogenase</fullName>
    </recommendedName>
</protein>
<dbReference type="GO" id="GO:0004617">
    <property type="term" value="F:phosphoglycerate dehydrogenase activity"/>
    <property type="evidence" value="ECO:0007669"/>
    <property type="project" value="UniProtKB-ARBA"/>
</dbReference>
<comment type="similarity">
    <text evidence="1">Belongs to the D-isomer specific 2-hydroxyacid dehydrogenase family.</text>
</comment>
<gene>
    <name evidence="6" type="ORF">A2153_04655</name>
</gene>
<dbReference type="PROSITE" id="PS00670">
    <property type="entry name" value="D_2_HYDROXYACID_DH_2"/>
    <property type="match status" value="1"/>
</dbReference>
<dbReference type="PANTHER" id="PTHR42789:SF1">
    <property type="entry name" value="D-ISOMER SPECIFIC 2-HYDROXYACID DEHYDROGENASE FAMILY PROTEIN (AFU_ORTHOLOGUE AFUA_6G10090)"/>
    <property type="match status" value="1"/>
</dbReference>
<dbReference type="InterPro" id="IPR036412">
    <property type="entry name" value="HAD-like_sf"/>
</dbReference>
<dbReference type="InterPro" id="IPR006140">
    <property type="entry name" value="D-isomer_DH_NAD-bd"/>
</dbReference>
<dbReference type="GO" id="GO:0006564">
    <property type="term" value="P:L-serine biosynthetic process"/>
    <property type="evidence" value="ECO:0007669"/>
    <property type="project" value="UniProtKB-ARBA"/>
</dbReference>
<evidence type="ECO:0000256" key="3">
    <source>
        <dbReference type="ARBA" id="ARBA00023027"/>
    </source>
</evidence>
<accession>A0A1F5YIC4</accession>
<dbReference type="InterPro" id="IPR006139">
    <property type="entry name" value="D-isomer_2_OHA_DH_cat_dom"/>
</dbReference>
<dbReference type="AlphaFoldDB" id="A0A1F5YIC4"/>
<dbReference type="GO" id="GO:0047545">
    <property type="term" value="F:(S)-2-hydroxyglutarate dehydrogenase activity"/>
    <property type="evidence" value="ECO:0007669"/>
    <property type="project" value="UniProtKB-ARBA"/>
</dbReference>
<dbReference type="Pfam" id="PF00702">
    <property type="entry name" value="Hydrolase"/>
    <property type="match status" value="1"/>
</dbReference>
<dbReference type="SUPFAM" id="SSF52283">
    <property type="entry name" value="Formate/glycerate dehydrogenase catalytic domain-like"/>
    <property type="match status" value="1"/>
</dbReference>
<reference evidence="6 7" key="1">
    <citation type="journal article" date="2016" name="Nat. Commun.">
        <title>Thousands of microbial genomes shed light on interconnected biogeochemical processes in an aquifer system.</title>
        <authorList>
            <person name="Anantharaman K."/>
            <person name="Brown C.T."/>
            <person name="Hug L.A."/>
            <person name="Sharon I."/>
            <person name="Castelle C.J."/>
            <person name="Probst A.J."/>
            <person name="Thomas B.C."/>
            <person name="Singh A."/>
            <person name="Wilkins M.J."/>
            <person name="Karaoz U."/>
            <person name="Brodie E.L."/>
            <person name="Williams K.H."/>
            <person name="Hubbard S.S."/>
            <person name="Banfield J.F."/>
        </authorList>
    </citation>
    <scope>NUCLEOTIDE SEQUENCE [LARGE SCALE GENOMIC DNA]</scope>
</reference>
<dbReference type="Gene3D" id="3.40.50.1000">
    <property type="entry name" value="HAD superfamily/HAD-like"/>
    <property type="match status" value="1"/>
</dbReference>
<dbReference type="SUPFAM" id="SSF51735">
    <property type="entry name" value="NAD(P)-binding Rossmann-fold domains"/>
    <property type="match status" value="1"/>
</dbReference>
<dbReference type="InterPro" id="IPR050857">
    <property type="entry name" value="D-2-hydroxyacid_DH"/>
</dbReference>
<evidence type="ECO:0000259" key="4">
    <source>
        <dbReference type="Pfam" id="PF00389"/>
    </source>
</evidence>
<dbReference type="Gene3D" id="1.10.150.210">
    <property type="entry name" value="Phosphoserine phosphatase, domain 2"/>
    <property type="match status" value="1"/>
</dbReference>
<proteinExistence type="inferred from homology"/>
<dbReference type="SUPFAM" id="SSF56784">
    <property type="entry name" value="HAD-like"/>
    <property type="match status" value="1"/>
</dbReference>
<dbReference type="PANTHER" id="PTHR42789">
    <property type="entry name" value="D-ISOMER SPECIFIC 2-HYDROXYACID DEHYDROGENASE FAMILY PROTEIN (AFU_ORTHOLOGUE AFUA_6G10090)"/>
    <property type="match status" value="1"/>
</dbReference>
<dbReference type="InterPro" id="IPR029753">
    <property type="entry name" value="D-isomer_DH_CS"/>
</dbReference>
<dbReference type="PROSITE" id="PS00671">
    <property type="entry name" value="D_2_HYDROXYACID_DH_3"/>
    <property type="match status" value="1"/>
</dbReference>
<evidence type="ECO:0008006" key="8">
    <source>
        <dbReference type="Google" id="ProtNLM"/>
    </source>
</evidence>
<dbReference type="NCBIfam" id="TIGR01488">
    <property type="entry name" value="HAD-SF-IB"/>
    <property type="match status" value="1"/>
</dbReference>
<dbReference type="InterPro" id="IPR036291">
    <property type="entry name" value="NAD(P)-bd_dom_sf"/>
</dbReference>